<sequence length="51" mass="6041">MCQFFSITNIEESNFNKILERFYNLGIAGLARENTQNSLGWILSMSYKYRK</sequence>
<accession>A0A917AIY9</accession>
<dbReference type="EMBL" id="BMFK01000001">
    <property type="protein sequence ID" value="GGE54714.1"/>
    <property type="molecule type" value="Genomic_DNA"/>
</dbReference>
<keyword evidence="2" id="KW-1185">Reference proteome</keyword>
<name>A0A917AIY9_9BACI</name>
<gene>
    <name evidence="1" type="ORF">GCM10007140_01280</name>
</gene>
<evidence type="ECO:0000313" key="1">
    <source>
        <dbReference type="EMBL" id="GGE54714.1"/>
    </source>
</evidence>
<protein>
    <submittedName>
        <fullName evidence="1">Uncharacterized protein</fullName>
    </submittedName>
</protein>
<evidence type="ECO:0000313" key="2">
    <source>
        <dbReference type="Proteomes" id="UP000605259"/>
    </source>
</evidence>
<reference evidence="1" key="2">
    <citation type="submission" date="2020-09" db="EMBL/GenBank/DDBJ databases">
        <authorList>
            <person name="Sun Q."/>
            <person name="Zhou Y."/>
        </authorList>
    </citation>
    <scope>NUCLEOTIDE SEQUENCE</scope>
    <source>
        <strain evidence="1">CGMCC 1.12698</strain>
    </source>
</reference>
<dbReference type="Proteomes" id="UP000605259">
    <property type="component" value="Unassembled WGS sequence"/>
</dbReference>
<organism evidence="1 2">
    <name type="scientific">Priestia taiwanensis</name>
    <dbReference type="NCBI Taxonomy" id="1347902"/>
    <lineage>
        <taxon>Bacteria</taxon>
        <taxon>Bacillati</taxon>
        <taxon>Bacillota</taxon>
        <taxon>Bacilli</taxon>
        <taxon>Bacillales</taxon>
        <taxon>Bacillaceae</taxon>
        <taxon>Priestia</taxon>
    </lineage>
</organism>
<proteinExistence type="predicted"/>
<dbReference type="AlphaFoldDB" id="A0A917AIY9"/>
<reference evidence="1" key="1">
    <citation type="journal article" date="2014" name="Int. J. Syst. Evol. Microbiol.">
        <title>Complete genome sequence of Corynebacterium casei LMG S-19264T (=DSM 44701T), isolated from a smear-ripened cheese.</title>
        <authorList>
            <consortium name="US DOE Joint Genome Institute (JGI-PGF)"/>
            <person name="Walter F."/>
            <person name="Albersmeier A."/>
            <person name="Kalinowski J."/>
            <person name="Ruckert C."/>
        </authorList>
    </citation>
    <scope>NUCLEOTIDE SEQUENCE</scope>
    <source>
        <strain evidence="1">CGMCC 1.12698</strain>
    </source>
</reference>
<comment type="caution">
    <text evidence="1">The sequence shown here is derived from an EMBL/GenBank/DDBJ whole genome shotgun (WGS) entry which is preliminary data.</text>
</comment>